<comment type="similarity">
    <text evidence="2">Belongs to the EamA transporter family.</text>
</comment>
<dbReference type="EMBL" id="CDGJ01000082">
    <property type="protein sequence ID" value="CEJ08523.1"/>
    <property type="molecule type" value="Genomic_DNA"/>
</dbReference>
<dbReference type="Proteomes" id="UP000836597">
    <property type="component" value="Chromosome"/>
</dbReference>
<evidence type="ECO:0000313" key="9">
    <source>
        <dbReference type="EMBL" id="CAA7601198.1"/>
    </source>
</evidence>
<protein>
    <submittedName>
        <fullName evidence="10">DMT(Drug/metabolite transporter) super permease</fullName>
    </submittedName>
    <submittedName>
        <fullName evidence="9">EamA domain protein</fullName>
    </submittedName>
</protein>
<keyword evidence="6 7" id="KW-0472">Membrane</keyword>
<evidence type="ECO:0000313" key="11">
    <source>
        <dbReference type="Proteomes" id="UP001071230"/>
    </source>
</evidence>
<evidence type="ECO:0000313" key="10">
    <source>
        <dbReference type="EMBL" id="CEJ08523.1"/>
    </source>
</evidence>
<dbReference type="AlphaFoldDB" id="A0A8S0W310"/>
<dbReference type="InterPro" id="IPR000620">
    <property type="entry name" value="EamA_dom"/>
</dbReference>
<dbReference type="InterPro" id="IPR037185">
    <property type="entry name" value="EmrE-like"/>
</dbReference>
<evidence type="ECO:0000256" key="7">
    <source>
        <dbReference type="SAM" id="Phobius"/>
    </source>
</evidence>
<evidence type="ECO:0000259" key="8">
    <source>
        <dbReference type="Pfam" id="PF00892"/>
    </source>
</evidence>
<sequence length="321" mass="34262">MKLNVKVNTNLNQVAASALRAKPAPLLPLVAGMTTAVIWGISFLFTKDALNYTFPAQILGLRFAAAALTITFLVAFGIVKINLRGKGLGSLLVLSFVQPFLYFIGETWGVKWTTASEAGMIVGLAPVAIALMASIFLHERMRPLQIVSIGCSVLGVFVIVGAQGQLSWGEHLLGVSALFVAVISTGVYSILSKKSSQRFTPVEITYVMMWMGAVLFNLIGLAQAARQGRLLGYLAPLQHSAVVMAVLYLGVLSSVGAFFLFNYALSHLSVTQSAPLINLTTVVSVAGGVVFQHDPFGWVEAAGALLIILGVWGTNYVRRSC</sequence>
<comment type="subcellular location">
    <subcellularLocation>
        <location evidence="1">Cell membrane</location>
        <topology evidence="1">Multi-pass membrane protein</topology>
    </subcellularLocation>
</comment>
<feature type="domain" description="EamA" evidence="8">
    <location>
        <begin position="29"/>
        <end position="160"/>
    </location>
</feature>
<dbReference type="InterPro" id="IPR050638">
    <property type="entry name" value="AA-Vitamin_Transporters"/>
</dbReference>
<dbReference type="EMBL" id="LR746496">
    <property type="protein sequence ID" value="CAA7601198.1"/>
    <property type="molecule type" value="Genomic_DNA"/>
</dbReference>
<evidence type="ECO:0000256" key="2">
    <source>
        <dbReference type="ARBA" id="ARBA00007362"/>
    </source>
</evidence>
<evidence type="ECO:0000256" key="1">
    <source>
        <dbReference type="ARBA" id="ARBA00004651"/>
    </source>
</evidence>
<accession>A0A8S0W310</accession>
<proteinExistence type="inferred from homology"/>
<dbReference type="PANTHER" id="PTHR32322">
    <property type="entry name" value="INNER MEMBRANE TRANSPORTER"/>
    <property type="match status" value="1"/>
</dbReference>
<gene>
    <name evidence="9" type="ORF">DEACI_1851</name>
    <name evidence="10" type="ORF">DEACI_3000</name>
</gene>
<reference evidence="9" key="2">
    <citation type="submission" date="2020-01" db="EMBL/GenBank/DDBJ databases">
        <authorList>
            <person name="Hornung B."/>
        </authorList>
    </citation>
    <scope>NUCLEOTIDE SEQUENCE</scope>
    <source>
        <strain evidence="9">PacBioINE</strain>
    </source>
</reference>
<feature type="domain" description="EamA" evidence="8">
    <location>
        <begin position="173"/>
        <end position="315"/>
    </location>
</feature>
<keyword evidence="5 7" id="KW-1133">Transmembrane helix</keyword>
<dbReference type="Proteomes" id="UP001071230">
    <property type="component" value="Unassembled WGS sequence"/>
</dbReference>
<evidence type="ECO:0000256" key="5">
    <source>
        <dbReference type="ARBA" id="ARBA00022989"/>
    </source>
</evidence>
<reference evidence="10" key="1">
    <citation type="submission" date="2014-11" db="EMBL/GenBank/DDBJ databases">
        <authorList>
            <person name="Hornung B.V."/>
        </authorList>
    </citation>
    <scope>NUCLEOTIDE SEQUENCE</scope>
    <source>
        <strain evidence="10">INE</strain>
    </source>
</reference>
<feature type="transmembrane region" description="Helical" evidence="7">
    <location>
        <begin position="297"/>
        <end position="317"/>
    </location>
</feature>
<organism evidence="9">
    <name type="scientific">Acididesulfobacillus acetoxydans</name>
    <dbReference type="NCBI Taxonomy" id="1561005"/>
    <lineage>
        <taxon>Bacteria</taxon>
        <taxon>Bacillati</taxon>
        <taxon>Bacillota</taxon>
        <taxon>Clostridia</taxon>
        <taxon>Eubacteriales</taxon>
        <taxon>Peptococcaceae</taxon>
        <taxon>Acididesulfobacillus</taxon>
    </lineage>
</organism>
<evidence type="ECO:0000256" key="6">
    <source>
        <dbReference type="ARBA" id="ARBA00023136"/>
    </source>
</evidence>
<evidence type="ECO:0000256" key="3">
    <source>
        <dbReference type="ARBA" id="ARBA00022475"/>
    </source>
</evidence>
<dbReference type="GO" id="GO:0005886">
    <property type="term" value="C:plasma membrane"/>
    <property type="evidence" value="ECO:0007669"/>
    <property type="project" value="UniProtKB-SubCell"/>
</dbReference>
<feature type="transmembrane region" description="Helical" evidence="7">
    <location>
        <begin position="58"/>
        <end position="79"/>
    </location>
</feature>
<feature type="transmembrane region" description="Helical" evidence="7">
    <location>
        <begin position="91"/>
        <end position="112"/>
    </location>
</feature>
<dbReference type="PANTHER" id="PTHR32322:SF18">
    <property type="entry name" value="S-ADENOSYLMETHIONINE_S-ADENOSYLHOMOCYSTEINE TRANSPORTER"/>
    <property type="match status" value="1"/>
</dbReference>
<name>A0A8S0W310_9FIRM</name>
<keyword evidence="11" id="KW-1185">Reference proteome</keyword>
<feature type="transmembrane region" description="Helical" evidence="7">
    <location>
        <begin position="273"/>
        <end position="291"/>
    </location>
</feature>
<feature type="transmembrane region" description="Helical" evidence="7">
    <location>
        <begin position="203"/>
        <end position="225"/>
    </location>
</feature>
<dbReference type="Gene3D" id="1.10.3730.20">
    <property type="match status" value="1"/>
</dbReference>
<feature type="transmembrane region" description="Helical" evidence="7">
    <location>
        <begin position="144"/>
        <end position="166"/>
    </location>
</feature>
<keyword evidence="4 7" id="KW-0812">Transmembrane</keyword>
<dbReference type="RefSeq" id="WP_240984756.1">
    <property type="nucleotide sequence ID" value="NZ_CDGJ01000082.1"/>
</dbReference>
<dbReference type="Pfam" id="PF00892">
    <property type="entry name" value="EamA"/>
    <property type="match status" value="2"/>
</dbReference>
<dbReference type="KEGG" id="aacx:DEACI_1851"/>
<dbReference type="SUPFAM" id="SSF103481">
    <property type="entry name" value="Multidrug resistance efflux transporter EmrE"/>
    <property type="match status" value="2"/>
</dbReference>
<keyword evidence="3" id="KW-1003">Cell membrane</keyword>
<feature type="transmembrane region" description="Helical" evidence="7">
    <location>
        <begin position="237"/>
        <end position="261"/>
    </location>
</feature>
<feature type="transmembrane region" description="Helical" evidence="7">
    <location>
        <begin position="118"/>
        <end position="137"/>
    </location>
</feature>
<feature type="transmembrane region" description="Helical" evidence="7">
    <location>
        <begin position="172"/>
        <end position="191"/>
    </location>
</feature>
<feature type="transmembrane region" description="Helical" evidence="7">
    <location>
        <begin position="26"/>
        <end position="46"/>
    </location>
</feature>
<evidence type="ECO:0000256" key="4">
    <source>
        <dbReference type="ARBA" id="ARBA00022692"/>
    </source>
</evidence>